<dbReference type="STRING" id="307972.A0A2G8KXJ1"/>
<comment type="subcellular location">
    <subcellularLocation>
        <location evidence="1">Membrane</location>
    </subcellularLocation>
</comment>
<evidence type="ECO:0000256" key="2">
    <source>
        <dbReference type="ARBA" id="ARBA00022692"/>
    </source>
</evidence>
<dbReference type="EMBL" id="MRZV01000316">
    <property type="protein sequence ID" value="PIK52701.1"/>
    <property type="molecule type" value="Genomic_DNA"/>
</dbReference>
<dbReference type="GO" id="GO:0008285">
    <property type="term" value="P:negative regulation of cell population proliferation"/>
    <property type="evidence" value="ECO:0007669"/>
    <property type="project" value="TreeGrafter"/>
</dbReference>
<protein>
    <submittedName>
        <fullName evidence="7">Putative nesprin-1</fullName>
    </submittedName>
</protein>
<evidence type="ECO:0000256" key="5">
    <source>
        <dbReference type="ARBA" id="ARBA00023136"/>
    </source>
</evidence>
<keyword evidence="8" id="KW-1185">Reference proteome</keyword>
<evidence type="ECO:0000256" key="6">
    <source>
        <dbReference type="SAM" id="Coils"/>
    </source>
</evidence>
<dbReference type="GO" id="GO:0005737">
    <property type="term" value="C:cytoplasm"/>
    <property type="evidence" value="ECO:0007669"/>
    <property type="project" value="TreeGrafter"/>
</dbReference>
<dbReference type="PANTHER" id="PTHR47535">
    <property type="entry name" value="MUSCLE-SPECIFIC PROTEIN 300 KDA, ISOFORM G"/>
    <property type="match status" value="1"/>
</dbReference>
<reference evidence="7 8" key="1">
    <citation type="journal article" date="2017" name="PLoS Biol.">
        <title>The sea cucumber genome provides insights into morphological evolution and visceral regeneration.</title>
        <authorList>
            <person name="Zhang X."/>
            <person name="Sun L."/>
            <person name="Yuan J."/>
            <person name="Sun Y."/>
            <person name="Gao Y."/>
            <person name="Zhang L."/>
            <person name="Li S."/>
            <person name="Dai H."/>
            <person name="Hamel J.F."/>
            <person name="Liu C."/>
            <person name="Yu Y."/>
            <person name="Liu S."/>
            <person name="Lin W."/>
            <person name="Guo K."/>
            <person name="Jin S."/>
            <person name="Xu P."/>
            <person name="Storey K.B."/>
            <person name="Huan P."/>
            <person name="Zhang T."/>
            <person name="Zhou Y."/>
            <person name="Zhang J."/>
            <person name="Lin C."/>
            <person name="Li X."/>
            <person name="Xing L."/>
            <person name="Huo D."/>
            <person name="Sun M."/>
            <person name="Wang L."/>
            <person name="Mercier A."/>
            <person name="Li F."/>
            <person name="Yang H."/>
            <person name="Xiang J."/>
        </authorList>
    </citation>
    <scope>NUCLEOTIDE SEQUENCE [LARGE SCALE GENOMIC DNA]</scope>
    <source>
        <strain evidence="7">Shaxun</strain>
        <tissue evidence="7">Muscle</tissue>
    </source>
</reference>
<dbReference type="InterPro" id="IPR052403">
    <property type="entry name" value="LINC-complex_assoc"/>
</dbReference>
<keyword evidence="4" id="KW-1133">Transmembrane helix</keyword>
<dbReference type="Proteomes" id="UP000230750">
    <property type="component" value="Unassembled WGS sequence"/>
</dbReference>
<dbReference type="Pfam" id="PF00435">
    <property type="entry name" value="Spectrin"/>
    <property type="match status" value="1"/>
</dbReference>
<dbReference type="GO" id="GO:0034993">
    <property type="term" value="C:meiotic nuclear membrane microtubule tethering complex"/>
    <property type="evidence" value="ECO:0007669"/>
    <property type="project" value="TreeGrafter"/>
</dbReference>
<proteinExistence type="predicted"/>
<feature type="non-terminal residue" evidence="7">
    <location>
        <position position="1"/>
    </location>
</feature>
<organism evidence="7 8">
    <name type="scientific">Stichopus japonicus</name>
    <name type="common">Sea cucumber</name>
    <dbReference type="NCBI Taxonomy" id="307972"/>
    <lineage>
        <taxon>Eukaryota</taxon>
        <taxon>Metazoa</taxon>
        <taxon>Echinodermata</taxon>
        <taxon>Eleutherozoa</taxon>
        <taxon>Echinozoa</taxon>
        <taxon>Holothuroidea</taxon>
        <taxon>Aspidochirotacea</taxon>
        <taxon>Aspidochirotida</taxon>
        <taxon>Stichopodidae</taxon>
        <taxon>Apostichopus</taxon>
    </lineage>
</organism>
<dbReference type="GO" id="GO:0007097">
    <property type="term" value="P:nuclear migration"/>
    <property type="evidence" value="ECO:0007669"/>
    <property type="project" value="TreeGrafter"/>
</dbReference>
<dbReference type="AlphaFoldDB" id="A0A2G8KXJ1"/>
<evidence type="ECO:0000256" key="4">
    <source>
        <dbReference type="ARBA" id="ARBA00022989"/>
    </source>
</evidence>
<dbReference type="SUPFAM" id="SSF46966">
    <property type="entry name" value="Spectrin repeat"/>
    <property type="match status" value="4"/>
</dbReference>
<evidence type="ECO:0000313" key="7">
    <source>
        <dbReference type="EMBL" id="PIK52701.1"/>
    </source>
</evidence>
<dbReference type="InterPro" id="IPR002017">
    <property type="entry name" value="Spectrin_repeat"/>
</dbReference>
<dbReference type="OrthoDB" id="18740at2759"/>
<dbReference type="SMART" id="SM00150">
    <property type="entry name" value="SPEC"/>
    <property type="match status" value="2"/>
</dbReference>
<evidence type="ECO:0000313" key="8">
    <source>
        <dbReference type="Proteomes" id="UP000230750"/>
    </source>
</evidence>
<evidence type="ECO:0000256" key="3">
    <source>
        <dbReference type="ARBA" id="ARBA00022737"/>
    </source>
</evidence>
<keyword evidence="6" id="KW-0175">Coiled coil</keyword>
<accession>A0A2G8KXJ1</accession>
<keyword evidence="5" id="KW-0472">Membrane</keyword>
<keyword evidence="2" id="KW-0812">Transmembrane</keyword>
<keyword evidence="3" id="KW-0677">Repeat</keyword>
<dbReference type="InterPro" id="IPR018159">
    <property type="entry name" value="Spectrin/alpha-actinin"/>
</dbReference>
<gene>
    <name evidence="7" type="ORF">BSL78_10390</name>
</gene>
<evidence type="ECO:0000256" key="1">
    <source>
        <dbReference type="ARBA" id="ARBA00004370"/>
    </source>
</evidence>
<dbReference type="Gene3D" id="1.20.58.60">
    <property type="match status" value="3"/>
</dbReference>
<feature type="coiled-coil region" evidence="6">
    <location>
        <begin position="413"/>
        <end position="440"/>
    </location>
</feature>
<name>A0A2G8KXJ1_STIJA</name>
<dbReference type="PANTHER" id="PTHR47535:SF7">
    <property type="entry name" value="CALMIN"/>
    <property type="match status" value="1"/>
</dbReference>
<dbReference type="GO" id="GO:0051015">
    <property type="term" value="F:actin filament binding"/>
    <property type="evidence" value="ECO:0007669"/>
    <property type="project" value="TreeGrafter"/>
</dbReference>
<comment type="caution">
    <text evidence="7">The sequence shown here is derived from an EMBL/GenBank/DDBJ whole genome shotgun (WGS) entry which is preliminary data.</text>
</comment>
<dbReference type="GO" id="GO:0005640">
    <property type="term" value="C:nuclear outer membrane"/>
    <property type="evidence" value="ECO:0007669"/>
    <property type="project" value="TreeGrafter"/>
</dbReference>
<sequence>VSHEALNKLEKVRGSLTDLSQRMQDKCKERTRVILQEDLKEEVTLSFQTVSSKVEETLKDLKTLEPKWLDFEQSKDAATHKLDEIEKRLADLEGVQGGNPEKTMETLKELINDIDNQEGSLELLHLILSDLSRSSTPMDDTGCDLFPLYKLWKELQKRATDLDAMLKEGASQWGLYNQALGDLKLWLKQAEKRLESEMQGCDSLEETEKRRNNIQSLQHERTEKEPVLQELFRIAPQLHPMDVVQQEVADLHERINSLDAKLAGRHNQLVDVESSWKRYQIDGDDFNVWLKNEEDHLDKLVSSSGSGTESQRQNLEELKKLQDVTSEKRSALEDLIGQAECLGLSCTPTGLDQLQKSCMERQGRYDNLLHKMKDFLHQCLNALNRSLREIEERQIRLADLFSLSDVTGDKDACEQKLKAVQDVETEKDKLKEDLSAVEATVRQLMPFLPSEVVRTLDVQGQTLHTNLDQLDTDLKTTEEALKERTRGWNDLEDTARSFRQWMEKMDDRLSAAAELRQDLPGKVDQDELAKSLLAEVQQGYGTLAHLERTAPELTAGNTVDVKDQLEAMVSQLQSQYQTLVDRSKDVHDSQEKSVVEFNDYLSTVKTFDDLLESLNDELVSLEMLQKMILMGRMLKKRMDWS</sequence>